<feature type="region of interest" description="Disordered" evidence="1">
    <location>
        <begin position="542"/>
        <end position="573"/>
    </location>
</feature>
<gene>
    <name evidence="2" type="ORF">OSB04_016880</name>
</gene>
<comment type="caution">
    <text evidence="2">The sequence shown here is derived from an EMBL/GenBank/DDBJ whole genome shotgun (WGS) entry which is preliminary data.</text>
</comment>
<feature type="region of interest" description="Disordered" evidence="1">
    <location>
        <begin position="461"/>
        <end position="504"/>
    </location>
</feature>
<dbReference type="Proteomes" id="UP001172457">
    <property type="component" value="Chromosome 4"/>
</dbReference>
<evidence type="ECO:0000313" key="3">
    <source>
        <dbReference type="Proteomes" id="UP001172457"/>
    </source>
</evidence>
<accession>A0AA38TDR0</accession>
<keyword evidence="3" id="KW-1185">Reference proteome</keyword>
<name>A0AA38TDR0_9ASTR</name>
<feature type="compositionally biased region" description="Polar residues" evidence="1">
    <location>
        <begin position="487"/>
        <end position="504"/>
    </location>
</feature>
<reference evidence="2" key="1">
    <citation type="submission" date="2023-03" db="EMBL/GenBank/DDBJ databases">
        <title>Chromosome-scale reference genome and RAD-based genetic map of yellow starthistle (Centaurea solstitialis) reveal putative structural variation and QTLs associated with invader traits.</title>
        <authorList>
            <person name="Reatini B."/>
            <person name="Cang F.A."/>
            <person name="Jiang Q."/>
            <person name="Mckibben M.T.W."/>
            <person name="Barker M.S."/>
            <person name="Rieseberg L.H."/>
            <person name="Dlugosch K.M."/>
        </authorList>
    </citation>
    <scope>NUCLEOTIDE SEQUENCE</scope>
    <source>
        <strain evidence="2">CAN-66</strain>
        <tissue evidence="2">Leaf</tissue>
    </source>
</reference>
<dbReference type="AlphaFoldDB" id="A0AA38TDR0"/>
<dbReference type="InterPro" id="IPR036691">
    <property type="entry name" value="Endo/exonu/phosph_ase_sf"/>
</dbReference>
<dbReference type="Gene3D" id="3.60.10.10">
    <property type="entry name" value="Endonuclease/exonuclease/phosphatase"/>
    <property type="match status" value="1"/>
</dbReference>
<proteinExistence type="predicted"/>
<sequence>METEPVLQSTLDFLGSVQEERLDQGTEERGVMFSGVSSSTSEIDRVLALLQNVASEIRDYQVPNEEIQDARYAEDNRLKDMFDDVQFDFEKEEVVDDVEGPLLEEVLPQNDLMPVDPKKVELWEKMKASSGKFLKRTEWNRFTRATGKYLEERFVAVKSYKTNKLSAYFYPVITFTRDDGKEYGITEADFQDVSFDVIFGILYDLKGKAFRSEEEIIALTAIVRHIKASISLAHLYDFQLGLENWSSKLFCHKPQRSLIGEEKDFVMYTVFYDADEPKISGVYPDSLGNKKRMYSHEVMLFCDDTLKMVMDGLNTRLQMDKHNVHDISAANKVLIKHFVKEIDIRLKLRNDIRFAEIKFKLRKPAGEPDVVVKVKVEYIWEPVQCSHCLVFGHTKSGCVKAMAVSYAKPKAKEVDSDGFTKVVKKQWVPKMTKDDGSSSSGIGTNVIDEIEMTTNVVSVEGRKHGSFEEPMELTDETQKEGGLSFGQMESSDGKQPQNSSPLIPTQENEVPIVEQVIHNFQPPPPPTKPPLKSILKNPNRFSALADDESKTKEGSGRALKSAKGAEHSAASKGHGMASRFTHVKSDILPRICTSVFGSWKWVSNNLFSEFGTRIILAWDENGDVMVLDVHSQYLHCFVKLRGGHQSFFVTIVYGANRGLDRKELWSGLCKAKVIMGSKPLIIMGDFNEMLFPHDGFGGSSRRNTCMEDFYRCVEDIEVLDVPYTGIHYTWTQKPHGGDGLHRKLDRIW</sequence>
<evidence type="ECO:0000313" key="2">
    <source>
        <dbReference type="EMBL" id="KAJ9552835.1"/>
    </source>
</evidence>
<dbReference type="EMBL" id="JARYMX010000004">
    <property type="protein sequence ID" value="KAJ9552835.1"/>
    <property type="molecule type" value="Genomic_DNA"/>
</dbReference>
<dbReference type="SUPFAM" id="SSF56219">
    <property type="entry name" value="DNase I-like"/>
    <property type="match status" value="1"/>
</dbReference>
<protein>
    <submittedName>
        <fullName evidence="2">Uncharacterized protein</fullName>
    </submittedName>
</protein>
<organism evidence="2 3">
    <name type="scientific">Centaurea solstitialis</name>
    <name type="common">yellow star-thistle</name>
    <dbReference type="NCBI Taxonomy" id="347529"/>
    <lineage>
        <taxon>Eukaryota</taxon>
        <taxon>Viridiplantae</taxon>
        <taxon>Streptophyta</taxon>
        <taxon>Embryophyta</taxon>
        <taxon>Tracheophyta</taxon>
        <taxon>Spermatophyta</taxon>
        <taxon>Magnoliopsida</taxon>
        <taxon>eudicotyledons</taxon>
        <taxon>Gunneridae</taxon>
        <taxon>Pentapetalae</taxon>
        <taxon>asterids</taxon>
        <taxon>campanulids</taxon>
        <taxon>Asterales</taxon>
        <taxon>Asteraceae</taxon>
        <taxon>Carduoideae</taxon>
        <taxon>Cardueae</taxon>
        <taxon>Centaureinae</taxon>
        <taxon>Centaurea</taxon>
    </lineage>
</organism>
<evidence type="ECO:0000256" key="1">
    <source>
        <dbReference type="SAM" id="MobiDB-lite"/>
    </source>
</evidence>